<sequence length="177" mass="20114">MKTITTAAALALLISCKSVNDKSKKTDQKTTILDKSSLSCPEDGICKIELLKNRSLLIKKDDINSIYYQTTENKDHSIIKYTYTKNKEKGAEDINYTEEVIFQISNSNSNLELSNSELQNIKIIFGRHCYCKGQAGYFLIDNGDLILIKRNEKYNLILNFTISEVPQIINTIEASFQ</sequence>
<organism evidence="1 2">
    <name type="scientific">Flavobacterium jejuense</name>
    <dbReference type="NCBI Taxonomy" id="1544455"/>
    <lineage>
        <taxon>Bacteria</taxon>
        <taxon>Pseudomonadati</taxon>
        <taxon>Bacteroidota</taxon>
        <taxon>Flavobacteriia</taxon>
        <taxon>Flavobacteriales</taxon>
        <taxon>Flavobacteriaceae</taxon>
        <taxon>Flavobacterium</taxon>
    </lineage>
</organism>
<protein>
    <submittedName>
        <fullName evidence="1">Uncharacterized protein</fullName>
    </submittedName>
</protein>
<dbReference type="Proteomes" id="UP000817854">
    <property type="component" value="Unassembled WGS sequence"/>
</dbReference>
<evidence type="ECO:0000313" key="1">
    <source>
        <dbReference type="EMBL" id="NHN27356.1"/>
    </source>
</evidence>
<proteinExistence type="predicted"/>
<dbReference type="EMBL" id="VEVQ02000013">
    <property type="protein sequence ID" value="NHN27356.1"/>
    <property type="molecule type" value="Genomic_DNA"/>
</dbReference>
<reference evidence="1 2" key="2">
    <citation type="submission" date="2019-05" db="EMBL/GenBank/DDBJ databases">
        <authorList>
            <person name="Lianzixin W."/>
        </authorList>
    </citation>
    <scope>NUCLEOTIDE SEQUENCE [LARGE SCALE GENOMIC DNA]</scope>
    <source>
        <strain evidence="1 2">EC11</strain>
    </source>
</reference>
<gene>
    <name evidence="1" type="ORF">FIA58_016870</name>
</gene>
<keyword evidence="2" id="KW-1185">Reference proteome</keyword>
<reference evidence="1 2" key="3">
    <citation type="submission" date="2020-02" db="EMBL/GenBank/DDBJ databases">
        <title>Flavobacterium profundi sp. nov., isolated from a deep-sea seamount.</title>
        <authorList>
            <person name="Zhang D.-C."/>
        </authorList>
    </citation>
    <scope>NUCLEOTIDE SEQUENCE [LARGE SCALE GENOMIC DNA]</scope>
    <source>
        <strain evidence="1 2">EC11</strain>
    </source>
</reference>
<dbReference type="PROSITE" id="PS51257">
    <property type="entry name" value="PROKAR_LIPOPROTEIN"/>
    <property type="match status" value="1"/>
</dbReference>
<evidence type="ECO:0000313" key="2">
    <source>
        <dbReference type="Proteomes" id="UP000817854"/>
    </source>
</evidence>
<comment type="caution">
    <text evidence="1">The sequence shown here is derived from an EMBL/GenBank/DDBJ whole genome shotgun (WGS) entry which is preliminary data.</text>
</comment>
<reference evidence="2" key="1">
    <citation type="submission" date="2019-05" db="EMBL/GenBank/DDBJ databases">
        <title>Flavobacterium profundi sp. nov., isolated from a deep-sea seamount.</title>
        <authorList>
            <person name="Zhang D.-C."/>
        </authorList>
    </citation>
    <scope>NUCLEOTIDE SEQUENCE [LARGE SCALE GENOMIC DNA]</scope>
    <source>
        <strain evidence="2">EC11</strain>
    </source>
</reference>
<name>A0ABX0IZD5_9FLAO</name>
<accession>A0ABX0IZD5</accession>
<dbReference type="RefSeq" id="WP_140963869.1">
    <property type="nucleotide sequence ID" value="NZ_VEVQ02000013.1"/>
</dbReference>